<feature type="transmembrane region" description="Helical" evidence="2">
    <location>
        <begin position="161"/>
        <end position="180"/>
    </location>
</feature>
<dbReference type="OrthoDB" id="2937326at2759"/>
<dbReference type="PANTHER" id="PTHR37019">
    <property type="entry name" value="CHROMOSOME 1, WHOLE GENOME SHOTGUN SEQUENCE"/>
    <property type="match status" value="1"/>
</dbReference>
<feature type="compositionally biased region" description="Basic and acidic residues" evidence="1">
    <location>
        <begin position="16"/>
        <end position="37"/>
    </location>
</feature>
<dbReference type="InterPro" id="IPR056121">
    <property type="entry name" value="DUF7704"/>
</dbReference>
<evidence type="ECO:0000259" key="3">
    <source>
        <dbReference type="Pfam" id="PF24803"/>
    </source>
</evidence>
<proteinExistence type="predicted"/>
<evidence type="ECO:0000256" key="1">
    <source>
        <dbReference type="SAM" id="MobiDB-lite"/>
    </source>
</evidence>
<keyword evidence="2" id="KW-1133">Transmembrane helix</keyword>
<keyword evidence="5" id="KW-1185">Reference proteome</keyword>
<evidence type="ECO:0000313" key="4">
    <source>
        <dbReference type="EMBL" id="KAF2457519.1"/>
    </source>
</evidence>
<sequence length="263" mass="28496">MWEPLTTGSRGGASECYERERKKDVRASVKSGKEKGVRASVKSGRRAAIICPALALSGRTLFSAGAEQHKATNECSLNLTKFPTRPNCPYSPAPPLPTMASELPTVPRVVFTILEPASLIAGFLAPLVAPAYFVDAQLPRTPLLAPPGHVPHALLPVEHLLALQLANLYLLLCLLGLLVLHTTREPAVVKAYLCALWLGDVGHVAVSAWAVGWQGLRAWRAWTAAIWGNVGVTVLLWLLRTAYLAGLFGGEKEEEEKKKKKRS</sequence>
<protein>
    <recommendedName>
        <fullName evidence="3">DUF7704 domain-containing protein</fullName>
    </recommendedName>
</protein>
<name>A0A6A6P0U5_9PEZI</name>
<gene>
    <name evidence="4" type="ORF">BDY21DRAFT_344070</name>
</gene>
<evidence type="ECO:0000313" key="5">
    <source>
        <dbReference type="Proteomes" id="UP000799766"/>
    </source>
</evidence>
<dbReference type="Pfam" id="PF24803">
    <property type="entry name" value="DUF7704"/>
    <property type="match status" value="1"/>
</dbReference>
<keyword evidence="2" id="KW-0472">Membrane</keyword>
<dbReference type="EMBL" id="MU001680">
    <property type="protein sequence ID" value="KAF2457519.1"/>
    <property type="molecule type" value="Genomic_DNA"/>
</dbReference>
<feature type="transmembrane region" description="Helical" evidence="2">
    <location>
        <begin position="109"/>
        <end position="133"/>
    </location>
</feature>
<reference evidence="4" key="1">
    <citation type="journal article" date="2020" name="Stud. Mycol.">
        <title>101 Dothideomycetes genomes: a test case for predicting lifestyles and emergence of pathogens.</title>
        <authorList>
            <person name="Haridas S."/>
            <person name="Albert R."/>
            <person name="Binder M."/>
            <person name="Bloem J."/>
            <person name="Labutti K."/>
            <person name="Salamov A."/>
            <person name="Andreopoulos B."/>
            <person name="Baker S."/>
            <person name="Barry K."/>
            <person name="Bills G."/>
            <person name="Bluhm B."/>
            <person name="Cannon C."/>
            <person name="Castanera R."/>
            <person name="Culley D."/>
            <person name="Daum C."/>
            <person name="Ezra D."/>
            <person name="Gonzalez J."/>
            <person name="Henrissat B."/>
            <person name="Kuo A."/>
            <person name="Liang C."/>
            <person name="Lipzen A."/>
            <person name="Lutzoni F."/>
            <person name="Magnuson J."/>
            <person name="Mondo S."/>
            <person name="Nolan M."/>
            <person name="Ohm R."/>
            <person name="Pangilinan J."/>
            <person name="Park H.-J."/>
            <person name="Ramirez L."/>
            <person name="Alfaro M."/>
            <person name="Sun H."/>
            <person name="Tritt A."/>
            <person name="Yoshinaga Y."/>
            <person name="Zwiers L.-H."/>
            <person name="Turgeon B."/>
            <person name="Goodwin S."/>
            <person name="Spatafora J."/>
            <person name="Crous P."/>
            <person name="Grigoriev I."/>
        </authorList>
    </citation>
    <scope>NUCLEOTIDE SEQUENCE</scope>
    <source>
        <strain evidence="4">ATCC 16933</strain>
    </source>
</reference>
<keyword evidence="2" id="KW-0812">Transmembrane</keyword>
<feature type="region of interest" description="Disordered" evidence="1">
    <location>
        <begin position="1"/>
        <end position="37"/>
    </location>
</feature>
<dbReference type="PANTHER" id="PTHR37019:SF2">
    <property type="entry name" value="EXPERA DOMAIN-CONTAINING PROTEIN"/>
    <property type="match status" value="1"/>
</dbReference>
<accession>A0A6A6P0U5</accession>
<organism evidence="4 5">
    <name type="scientific">Lineolata rhizophorae</name>
    <dbReference type="NCBI Taxonomy" id="578093"/>
    <lineage>
        <taxon>Eukaryota</taxon>
        <taxon>Fungi</taxon>
        <taxon>Dikarya</taxon>
        <taxon>Ascomycota</taxon>
        <taxon>Pezizomycotina</taxon>
        <taxon>Dothideomycetes</taxon>
        <taxon>Dothideomycetes incertae sedis</taxon>
        <taxon>Lineolatales</taxon>
        <taxon>Lineolataceae</taxon>
        <taxon>Lineolata</taxon>
    </lineage>
</organism>
<feature type="transmembrane region" description="Helical" evidence="2">
    <location>
        <begin position="192"/>
        <end position="212"/>
    </location>
</feature>
<dbReference type="AlphaFoldDB" id="A0A6A6P0U5"/>
<feature type="transmembrane region" description="Helical" evidence="2">
    <location>
        <begin position="224"/>
        <end position="250"/>
    </location>
</feature>
<feature type="domain" description="DUF7704" evidence="3">
    <location>
        <begin position="100"/>
        <end position="249"/>
    </location>
</feature>
<evidence type="ECO:0000256" key="2">
    <source>
        <dbReference type="SAM" id="Phobius"/>
    </source>
</evidence>
<dbReference type="Proteomes" id="UP000799766">
    <property type="component" value="Unassembled WGS sequence"/>
</dbReference>